<protein>
    <submittedName>
        <fullName evidence="1">Carph-isopro domain-containing protein</fullName>
    </submittedName>
</protein>
<reference evidence="1 2" key="1">
    <citation type="submission" date="2024-09" db="EMBL/GenBank/DDBJ databases">
        <authorList>
            <person name="Sun Q."/>
            <person name="Mori K."/>
        </authorList>
    </citation>
    <scope>NUCLEOTIDE SEQUENCE [LARGE SCALE GENOMIC DNA]</scope>
    <source>
        <strain evidence="1 2">CCM 7706</strain>
    </source>
</reference>
<dbReference type="NCBIfam" id="NF046037">
    <property type="entry name" value="carphisopro"/>
    <property type="match status" value="1"/>
</dbReference>
<evidence type="ECO:0000313" key="2">
    <source>
        <dbReference type="Proteomes" id="UP001589798"/>
    </source>
</evidence>
<evidence type="ECO:0000313" key="1">
    <source>
        <dbReference type="EMBL" id="MFC0206412.1"/>
    </source>
</evidence>
<gene>
    <name evidence="1" type="ORF">ACFFJC_19275</name>
</gene>
<dbReference type="RefSeq" id="WP_379489032.1">
    <property type="nucleotide sequence ID" value="NZ_JBHLWK010000027.1"/>
</dbReference>
<organism evidence="1 2">
    <name type="scientific">Novosphingobium soli</name>
    <dbReference type="NCBI Taxonomy" id="574956"/>
    <lineage>
        <taxon>Bacteria</taxon>
        <taxon>Pseudomonadati</taxon>
        <taxon>Pseudomonadota</taxon>
        <taxon>Alphaproteobacteria</taxon>
        <taxon>Sphingomonadales</taxon>
        <taxon>Sphingomonadaceae</taxon>
        <taxon>Novosphingobium</taxon>
    </lineage>
</organism>
<sequence length="97" mass="10218">MERLTSIFDLFGGIRPMARTLGESPSKVMAWKRAKHIPAQKQAEVLEKGIAAGIALTADHVVFPLGRPSDVANTITANPAPVACAPQDEAQRAGAGK</sequence>
<proteinExistence type="predicted"/>
<dbReference type="Proteomes" id="UP001589798">
    <property type="component" value="Unassembled WGS sequence"/>
</dbReference>
<dbReference type="EMBL" id="JBHLWK010000027">
    <property type="protein sequence ID" value="MFC0206412.1"/>
    <property type="molecule type" value="Genomic_DNA"/>
</dbReference>
<comment type="caution">
    <text evidence="1">The sequence shown here is derived from an EMBL/GenBank/DDBJ whole genome shotgun (WGS) entry which is preliminary data.</text>
</comment>
<dbReference type="InterPro" id="IPR010982">
    <property type="entry name" value="Lambda_DNA-bd_dom_sf"/>
</dbReference>
<name>A0ABV6D185_9SPHN</name>
<keyword evidence="2" id="KW-1185">Reference proteome</keyword>
<accession>A0ABV6D185</accession>
<dbReference type="InterPro" id="IPR059216">
    <property type="entry name" value="LeuA_carph_isopro_dom"/>
</dbReference>
<dbReference type="Gene3D" id="1.10.260.40">
    <property type="entry name" value="lambda repressor-like DNA-binding domains"/>
    <property type="match status" value="1"/>
</dbReference>